<gene>
    <name evidence="8" type="ORF">BB559_001506</name>
</gene>
<accession>A0A2T9Z1R4</accession>
<name>A0A2T9Z1R4_9FUNG</name>
<protein>
    <recommendedName>
        <fullName evidence="7">PROP1-like PPR domain-containing protein</fullName>
    </recommendedName>
</protein>
<dbReference type="SUPFAM" id="SSF81901">
    <property type="entry name" value="HCP-like"/>
    <property type="match status" value="1"/>
</dbReference>
<dbReference type="PANTHER" id="PTHR47447:SF17">
    <property type="entry name" value="OS12G0638900 PROTEIN"/>
    <property type="match status" value="1"/>
</dbReference>
<proteinExistence type="inferred from homology"/>
<feature type="repeat" description="PPR" evidence="5">
    <location>
        <begin position="284"/>
        <end position="318"/>
    </location>
</feature>
<reference evidence="8 9" key="1">
    <citation type="journal article" date="2018" name="MBio">
        <title>Comparative Genomics Reveals the Core Gene Toolbox for the Fungus-Insect Symbiosis.</title>
        <authorList>
            <person name="Wang Y."/>
            <person name="Stata M."/>
            <person name="Wang W."/>
            <person name="Stajich J.E."/>
            <person name="White M.M."/>
            <person name="Moncalvo J.M."/>
        </authorList>
    </citation>
    <scope>NUCLEOTIDE SEQUENCE [LARGE SCALE GENOMIC DNA]</scope>
    <source>
        <strain evidence="8 9">AUS-77-4</strain>
    </source>
</reference>
<organism evidence="8 9">
    <name type="scientific">Furculomyces boomerangus</name>
    <dbReference type="NCBI Taxonomy" id="61424"/>
    <lineage>
        <taxon>Eukaryota</taxon>
        <taxon>Fungi</taxon>
        <taxon>Fungi incertae sedis</taxon>
        <taxon>Zoopagomycota</taxon>
        <taxon>Kickxellomycotina</taxon>
        <taxon>Harpellomycetes</taxon>
        <taxon>Harpellales</taxon>
        <taxon>Harpellaceae</taxon>
        <taxon>Furculomyces</taxon>
    </lineage>
</organism>
<comment type="subunit">
    <text evidence="4">Binds to mitochondrial small subunit 15S rRNA.</text>
</comment>
<dbReference type="Pfam" id="PF17177">
    <property type="entry name" value="PPR_long"/>
    <property type="match status" value="1"/>
</dbReference>
<evidence type="ECO:0000256" key="3">
    <source>
        <dbReference type="ARBA" id="ARBA00044493"/>
    </source>
</evidence>
<feature type="repeat" description="PPR" evidence="5">
    <location>
        <begin position="424"/>
        <end position="459"/>
    </location>
</feature>
<evidence type="ECO:0000256" key="5">
    <source>
        <dbReference type="PROSITE-ProRule" id="PRU00708"/>
    </source>
</evidence>
<feature type="repeat" description="PPR" evidence="5">
    <location>
        <begin position="319"/>
        <end position="353"/>
    </location>
</feature>
<dbReference type="PROSITE" id="PS51375">
    <property type="entry name" value="PPR"/>
    <property type="match status" value="4"/>
</dbReference>
<dbReference type="NCBIfam" id="TIGR00756">
    <property type="entry name" value="PPR"/>
    <property type="match status" value="3"/>
</dbReference>
<feature type="repeat" description="PPR" evidence="5">
    <location>
        <begin position="460"/>
        <end position="490"/>
    </location>
</feature>
<evidence type="ECO:0000259" key="7">
    <source>
        <dbReference type="Pfam" id="PF17177"/>
    </source>
</evidence>
<comment type="similarity">
    <text evidence="1">Belongs to the CCM1 family.</text>
</comment>
<feature type="compositionally biased region" description="Basic and acidic residues" evidence="6">
    <location>
        <begin position="158"/>
        <end position="179"/>
    </location>
</feature>
<dbReference type="InterPro" id="IPR002885">
    <property type="entry name" value="PPR_rpt"/>
</dbReference>
<evidence type="ECO:0000256" key="1">
    <source>
        <dbReference type="ARBA" id="ARBA00006192"/>
    </source>
</evidence>
<feature type="compositionally biased region" description="Basic and acidic residues" evidence="6">
    <location>
        <begin position="742"/>
        <end position="754"/>
    </location>
</feature>
<dbReference type="Pfam" id="PF13812">
    <property type="entry name" value="PPR_3"/>
    <property type="match status" value="1"/>
</dbReference>
<dbReference type="AlphaFoldDB" id="A0A2T9Z1R4"/>
<dbReference type="Gene3D" id="1.25.40.10">
    <property type="entry name" value="Tetratricopeptide repeat domain"/>
    <property type="match status" value="2"/>
</dbReference>
<dbReference type="Pfam" id="PF01535">
    <property type="entry name" value="PPR"/>
    <property type="match status" value="1"/>
</dbReference>
<dbReference type="OrthoDB" id="5588846at2759"/>
<dbReference type="EMBL" id="MBFT01000076">
    <property type="protein sequence ID" value="PVU98530.1"/>
    <property type="molecule type" value="Genomic_DNA"/>
</dbReference>
<feature type="domain" description="PROP1-like PPR" evidence="7">
    <location>
        <begin position="307"/>
        <end position="395"/>
    </location>
</feature>
<evidence type="ECO:0000256" key="6">
    <source>
        <dbReference type="SAM" id="MobiDB-lite"/>
    </source>
</evidence>
<evidence type="ECO:0000256" key="2">
    <source>
        <dbReference type="ARBA" id="ARBA00022737"/>
    </source>
</evidence>
<feature type="compositionally biased region" description="Basic and acidic residues" evidence="6">
    <location>
        <begin position="721"/>
        <end position="731"/>
    </location>
</feature>
<comment type="caution">
    <text evidence="8">The sequence shown here is derived from an EMBL/GenBank/DDBJ whole genome shotgun (WGS) entry which is preliminary data.</text>
</comment>
<feature type="region of interest" description="Disordered" evidence="6">
    <location>
        <begin position="720"/>
        <end position="758"/>
    </location>
</feature>
<evidence type="ECO:0000313" key="9">
    <source>
        <dbReference type="Proteomes" id="UP000245699"/>
    </source>
</evidence>
<comment type="function">
    <text evidence="3">Regulates mitochondrial small subunit maturation by controlling 15S rRNA 5'-end processing. Localizes to the 5' precursor of the 15S rRNA in a position that is subsequently occupied by mS47 in the mature yeast mtSSU. Uses structure and sequence-specific RNA recognition, binding to a single-stranded region of the precursor and specifically recognizing bases -6 to -1. The exchange of Ccm1 for mS47 is coupled to the irreversible removal of precursor rRNA that is accompanied by conformational changes of the mitoribosomal proteins uS5m and mS26. These conformational changes signal completion of 5'-end rRNA processing through protection of the mature 5'-end of the 15S rRNA and stabilization of mS47. The removal of the 5' precursor together with the dissociation of Ccm1 may be catalyzed by the 5'-3' exoribonuclease Pet127. Involved in the specific removal of group I introns in mitochondrial encoded transcripts.</text>
</comment>
<keyword evidence="2" id="KW-0677">Repeat</keyword>
<evidence type="ECO:0000313" key="8">
    <source>
        <dbReference type="EMBL" id="PVU98530.1"/>
    </source>
</evidence>
<keyword evidence="9" id="KW-1185">Reference proteome</keyword>
<dbReference type="InterPro" id="IPR011990">
    <property type="entry name" value="TPR-like_helical_dom_sf"/>
</dbReference>
<dbReference type="PANTHER" id="PTHR47447">
    <property type="entry name" value="OS03G0856100 PROTEIN"/>
    <property type="match status" value="1"/>
</dbReference>
<sequence>MIQLKPISGSTRVKCILPCKLYINEFIAQKNNNSRLGNTFRLYTNNPLKILKNYYPKIHSSSNNLSPNPTFKISQSLTQFDLYKYYSSKKDFESGEKLLNQLQVTDAEIQNLMKGFHGWKDREPISRHNHNKRNKVLQNQDNEDIELDNKHPKSMNFKGKEILKSSKSDTKTKKSNLKEDKIDKDTKELEDMEKNKDFLENFVNLSKANFVDTRVNEEKDSDLDANLQEIPDNQELELYISKNEKSELTLSRFNHAIYANALAGDVENAEKAFELMELALIIPNLRSHDHLLFAYSKAGNLEKAVSVFKKIESNGFVPSLYSYNGLINAYVKSSRLDDAYKVYELMKSRKVMPNETIYNQLLMGCLACGDTNRAWGTFEHMRYEISNISAKAMTIMINACTLNDEVEKALVLLDEMILKNQTLSDVTFNSLINACAHRPGYLNQAMELLVKMEKTGFKPDFYTYNTLLYACARNKNLEMARLFFKELMNKTNEFLKLDESSFTNLFWVYASHIKQVTIRPRKKALEYLSSRNPISLKFGENDDPTCTENNIEKNSELSDPIDSEQNQIFLSSSLDNPTNTEIEPYSSNLPVSLPLFLHSCPKNHKTTLVEAERVYKYFIECTDDNTLALQPNNGRASTRLLNSYLAVLVNHGAYYKAWRFYCEEYEKMGCKRDGWTIESILTCCDIQRDVEKAWIVWGHFKQWRQSVEKLIQPKLIGSKGSSKDINKDHEISSTIDTQSDAKIIKEDQDTEHSPESNTDDMYAVNVNEWFEHPNIVAGGAAAVTPRDRESARRLIGCGKDQEYKIYQTMINMLAKNDQINSALRLLQELKTGIVDHNYSELKTRDFSTLFSRATQLEDERAVARMLALCRPTKQTLEDERRKKRLNKKWGTKRTFEIGIKRRLKSRNKYPEEFKAETKQN</sequence>
<dbReference type="STRING" id="61424.A0A2T9Z1R4"/>
<feature type="region of interest" description="Disordered" evidence="6">
    <location>
        <begin position="121"/>
        <end position="179"/>
    </location>
</feature>
<dbReference type="Proteomes" id="UP000245699">
    <property type="component" value="Unassembled WGS sequence"/>
</dbReference>
<evidence type="ECO:0000256" key="4">
    <source>
        <dbReference type="ARBA" id="ARBA00044511"/>
    </source>
</evidence>
<dbReference type="InterPro" id="IPR033443">
    <property type="entry name" value="PROP1-like_PPR_dom"/>
</dbReference>